<keyword evidence="1" id="KW-0472">Membrane</keyword>
<organism evidence="2 3">
    <name type="scientific">Thecamonas trahens ATCC 50062</name>
    <dbReference type="NCBI Taxonomy" id="461836"/>
    <lineage>
        <taxon>Eukaryota</taxon>
        <taxon>Apusozoa</taxon>
        <taxon>Apusomonadida</taxon>
        <taxon>Apusomonadidae</taxon>
        <taxon>Thecamonas</taxon>
    </lineage>
</organism>
<feature type="transmembrane region" description="Helical" evidence="1">
    <location>
        <begin position="255"/>
        <end position="274"/>
    </location>
</feature>
<feature type="transmembrane region" description="Helical" evidence="1">
    <location>
        <begin position="337"/>
        <end position="361"/>
    </location>
</feature>
<feature type="transmembrane region" description="Helical" evidence="1">
    <location>
        <begin position="229"/>
        <end position="249"/>
    </location>
</feature>
<feature type="transmembrane region" description="Helical" evidence="1">
    <location>
        <begin position="6"/>
        <end position="32"/>
    </location>
</feature>
<evidence type="ECO:0000313" key="3">
    <source>
        <dbReference type="Proteomes" id="UP000054408"/>
    </source>
</evidence>
<evidence type="ECO:0000313" key="2">
    <source>
        <dbReference type="EMBL" id="KNC51906.1"/>
    </source>
</evidence>
<protein>
    <submittedName>
        <fullName evidence="2">Uncharacterized protein</fullName>
    </submittedName>
</protein>
<feature type="transmembrane region" description="Helical" evidence="1">
    <location>
        <begin position="187"/>
        <end position="217"/>
    </location>
</feature>
<keyword evidence="3" id="KW-1185">Reference proteome</keyword>
<dbReference type="Proteomes" id="UP000054408">
    <property type="component" value="Unassembled WGS sequence"/>
</dbReference>
<keyword evidence="1" id="KW-1133">Transmembrane helix</keyword>
<dbReference type="EMBL" id="GL349470">
    <property type="protein sequence ID" value="KNC51906.1"/>
    <property type="molecule type" value="Genomic_DNA"/>
</dbReference>
<evidence type="ECO:0000256" key="1">
    <source>
        <dbReference type="SAM" id="Phobius"/>
    </source>
</evidence>
<dbReference type="AlphaFoldDB" id="A0A0L0DIH3"/>
<gene>
    <name evidence="2" type="ORF">AMSG_08006</name>
</gene>
<feature type="transmembrane region" description="Helical" evidence="1">
    <location>
        <begin position="44"/>
        <end position="64"/>
    </location>
</feature>
<name>A0A0L0DIH3_THETB</name>
<feature type="transmembrane region" description="Helical" evidence="1">
    <location>
        <begin position="84"/>
        <end position="103"/>
    </location>
</feature>
<proteinExistence type="predicted"/>
<accession>A0A0L0DIH3</accession>
<reference evidence="2 3" key="1">
    <citation type="submission" date="2010-05" db="EMBL/GenBank/DDBJ databases">
        <title>The Genome Sequence of Thecamonas trahens ATCC 50062.</title>
        <authorList>
            <consortium name="The Broad Institute Genome Sequencing Platform"/>
            <person name="Russ C."/>
            <person name="Cuomo C."/>
            <person name="Shea T."/>
            <person name="Young S.K."/>
            <person name="Zeng Q."/>
            <person name="Koehrsen M."/>
            <person name="Haas B."/>
            <person name="Borodovsky M."/>
            <person name="Guigo R."/>
            <person name="Alvarado L."/>
            <person name="Berlin A."/>
            <person name="Bochicchio J."/>
            <person name="Borenstein D."/>
            <person name="Chapman S."/>
            <person name="Chen Z."/>
            <person name="Freedman E."/>
            <person name="Gellesch M."/>
            <person name="Goldberg J."/>
            <person name="Griggs A."/>
            <person name="Gujja S."/>
            <person name="Heilman E."/>
            <person name="Heiman D."/>
            <person name="Hepburn T."/>
            <person name="Howarth C."/>
            <person name="Jen D."/>
            <person name="Larson L."/>
            <person name="Mehta T."/>
            <person name="Park D."/>
            <person name="Pearson M."/>
            <person name="Roberts A."/>
            <person name="Saif S."/>
            <person name="Shenoy N."/>
            <person name="Sisk P."/>
            <person name="Stolte C."/>
            <person name="Sykes S."/>
            <person name="Thomson T."/>
            <person name="Walk T."/>
            <person name="White J."/>
            <person name="Yandava C."/>
            <person name="Burger G."/>
            <person name="Gray M.W."/>
            <person name="Holland P.W.H."/>
            <person name="King N."/>
            <person name="Lang F.B.F."/>
            <person name="Roger A.J."/>
            <person name="Ruiz-Trillo I."/>
            <person name="Lander E."/>
            <person name="Nusbaum C."/>
        </authorList>
    </citation>
    <scope>NUCLEOTIDE SEQUENCE [LARGE SCALE GENOMIC DNA]</scope>
    <source>
        <strain evidence="2 3">ATCC 50062</strain>
    </source>
</reference>
<feature type="transmembrane region" description="Helical" evidence="1">
    <location>
        <begin position="115"/>
        <end position="137"/>
    </location>
</feature>
<dbReference type="RefSeq" id="XP_013755762.1">
    <property type="nucleotide sequence ID" value="XM_013900308.1"/>
</dbReference>
<keyword evidence="1" id="KW-0812">Transmembrane</keyword>
<dbReference type="GeneID" id="25566798"/>
<sequence>MRLSQLDVAVAGACAYSSVLMSSLLAITAAWAILGSATAVSGTFAAVLMAAGATALGVSCGMSYPYEMVTLIMDGRVADVVAGGYASAVFASAGLVATVYLVVLQHAPHLGPLAAMRIFVATFGSVSALFTFAAFAYDTSPPDPSPTLGEDCPLVQPAEGNEPEGPLRTPRQLLSDALAFPLRKVSFALATVVLALKVGIGATAIANIGAAVASAGVTGLDVGWGVVKLMAAQVVGRITLASVSALPLFGQGHGALILVSLGYTALFGWAWLAGGVAAHSVGAYTITLGFLYGIMWTVTSYIPRFAHPVTKDVGDYWQILMSVANPCDGKHCFRDSFLMLAVASAVLLAASLALTLINTVFQERDDGKRQAHS</sequence>
<feature type="transmembrane region" description="Helical" evidence="1">
    <location>
        <begin position="281"/>
        <end position="302"/>
    </location>
</feature>